<dbReference type="EMBL" id="FOZC01000001">
    <property type="protein sequence ID" value="SFR63045.1"/>
    <property type="molecule type" value="Genomic_DNA"/>
</dbReference>
<evidence type="ECO:0000313" key="3">
    <source>
        <dbReference type="EMBL" id="SFR63045.1"/>
    </source>
</evidence>
<dbReference type="Proteomes" id="UP000214760">
    <property type="component" value="Unassembled WGS sequence"/>
</dbReference>
<dbReference type="STRING" id="1526.SAMN02910262_00028"/>
<feature type="transmembrane region" description="Helical" evidence="1">
    <location>
        <begin position="44"/>
        <end position="70"/>
    </location>
</feature>
<feature type="transmembrane region" description="Helical" evidence="1">
    <location>
        <begin position="12"/>
        <end position="38"/>
    </location>
</feature>
<name>A0A1I0CSV5_9FIRM</name>
<evidence type="ECO:0000313" key="4">
    <source>
        <dbReference type="Proteomes" id="UP000199820"/>
    </source>
</evidence>
<keyword evidence="4" id="KW-1185">Reference proteome</keyword>
<accession>A0A1I0CSV5</accession>
<evidence type="ECO:0000313" key="5">
    <source>
        <dbReference type="Proteomes" id="UP000214760"/>
    </source>
</evidence>
<keyword evidence="1" id="KW-1133">Transmembrane helix</keyword>
<dbReference type="AlphaFoldDB" id="A0A1I0CSV5"/>
<protein>
    <submittedName>
        <fullName evidence="2">Uncharacterized protein</fullName>
    </submittedName>
</protein>
<dbReference type="RefSeq" id="WP_031471008.1">
    <property type="nucleotide sequence ID" value="NZ_FOZC01000001.1"/>
</dbReference>
<gene>
    <name evidence="3" type="ORF">SAMN02910262_00028</name>
    <name evidence="2" type="ORF">SAMN04487771_100850</name>
</gene>
<keyword evidence="1" id="KW-0472">Membrane</keyword>
<reference evidence="4 5" key="1">
    <citation type="submission" date="2016-10" db="EMBL/GenBank/DDBJ databases">
        <authorList>
            <person name="de Groot N.N."/>
        </authorList>
    </citation>
    <scope>NUCLEOTIDE SEQUENCE [LARGE SCALE GENOMIC DNA]</scope>
    <source>
        <strain evidence="3 5">F</strain>
        <strain evidence="2 4">KH1P1</strain>
    </source>
</reference>
<proteinExistence type="predicted"/>
<evidence type="ECO:0000256" key="1">
    <source>
        <dbReference type="SAM" id="Phobius"/>
    </source>
</evidence>
<dbReference type="Proteomes" id="UP000199820">
    <property type="component" value="Unassembled WGS sequence"/>
</dbReference>
<organism evidence="2 4">
    <name type="scientific">[Clostridium] aminophilum</name>
    <dbReference type="NCBI Taxonomy" id="1526"/>
    <lineage>
        <taxon>Bacteria</taxon>
        <taxon>Bacillati</taxon>
        <taxon>Bacillota</taxon>
        <taxon>Clostridia</taxon>
        <taxon>Lachnospirales</taxon>
        <taxon>Lachnospiraceae</taxon>
    </lineage>
</organism>
<sequence>MMMGILFLFISLYLMFKITGVLFSIMGGLLTFILTLLFGAIAGVLIMGLFGLGMLVLPVLLVGGILSLIFRIARM</sequence>
<dbReference type="EMBL" id="FOIL01000008">
    <property type="protein sequence ID" value="SET22441.1"/>
    <property type="molecule type" value="Genomic_DNA"/>
</dbReference>
<keyword evidence="1" id="KW-0812">Transmembrane</keyword>
<evidence type="ECO:0000313" key="2">
    <source>
        <dbReference type="EMBL" id="SET22441.1"/>
    </source>
</evidence>